<dbReference type="GO" id="GO:0016020">
    <property type="term" value="C:membrane"/>
    <property type="evidence" value="ECO:0007669"/>
    <property type="project" value="TreeGrafter"/>
</dbReference>
<proteinExistence type="predicted"/>
<evidence type="ECO:0000259" key="2">
    <source>
        <dbReference type="Pfam" id="PF00561"/>
    </source>
</evidence>
<sequence length="307" mass="32905">MHYAVMHNTEGTIAVTTISTDDGVALHVEDTGTGEPILFIHEFAGDHRSWEPQVRHFSQTHRCLTYAARGYPPSDVPTEETAYSQDRAVADAVAVLAGVGIDRAHIVGLSMGGFTALHLALRHPELVRSAVVAGTGYGAQPERQESFRAECAATAAAFEQEGAAEVAKRYSLGPARVQFQNKNPRGWAEFAGALGEHSSLGSALTMRGVQSGRPSLYALTEELAAIRVPVLILTGDEDEGCLEPDLMLKRTIPTAGLAVLPRTGHTANLEEPAVFNATVDRFLSTVERGAWTSRDPRSLSSSTTGMR</sequence>
<gene>
    <name evidence="3" type="ORF">EV191_101997</name>
</gene>
<dbReference type="PANTHER" id="PTHR43798">
    <property type="entry name" value="MONOACYLGLYCEROL LIPASE"/>
    <property type="match status" value="1"/>
</dbReference>
<keyword evidence="1" id="KW-0378">Hydrolase</keyword>
<dbReference type="EMBL" id="SLXQ01000001">
    <property type="protein sequence ID" value="TCP57045.1"/>
    <property type="molecule type" value="Genomic_DNA"/>
</dbReference>
<accession>A0A4R2RC93</accession>
<dbReference type="InterPro" id="IPR000073">
    <property type="entry name" value="AB_hydrolase_1"/>
</dbReference>
<reference evidence="3 4" key="1">
    <citation type="submission" date="2019-03" db="EMBL/GenBank/DDBJ databases">
        <title>Genomic Encyclopedia of Type Strains, Phase IV (KMG-IV): sequencing the most valuable type-strain genomes for metagenomic binning, comparative biology and taxonomic classification.</title>
        <authorList>
            <person name="Goeker M."/>
        </authorList>
    </citation>
    <scope>NUCLEOTIDE SEQUENCE [LARGE SCALE GENOMIC DNA]</scope>
    <source>
        <strain evidence="3 4">DSM 45765</strain>
    </source>
</reference>
<dbReference type="SUPFAM" id="SSF53474">
    <property type="entry name" value="alpha/beta-Hydrolases"/>
    <property type="match status" value="1"/>
</dbReference>
<evidence type="ECO:0000313" key="3">
    <source>
        <dbReference type="EMBL" id="TCP57045.1"/>
    </source>
</evidence>
<dbReference type="Pfam" id="PF00561">
    <property type="entry name" value="Abhydrolase_1"/>
    <property type="match status" value="1"/>
</dbReference>
<dbReference type="InterPro" id="IPR029058">
    <property type="entry name" value="AB_hydrolase_fold"/>
</dbReference>
<dbReference type="Gene3D" id="3.40.50.1820">
    <property type="entry name" value="alpha/beta hydrolase"/>
    <property type="match status" value="1"/>
</dbReference>
<organism evidence="3 4">
    <name type="scientific">Tamaricihabitans halophyticus</name>
    <dbReference type="NCBI Taxonomy" id="1262583"/>
    <lineage>
        <taxon>Bacteria</taxon>
        <taxon>Bacillati</taxon>
        <taxon>Actinomycetota</taxon>
        <taxon>Actinomycetes</taxon>
        <taxon>Pseudonocardiales</taxon>
        <taxon>Pseudonocardiaceae</taxon>
        <taxon>Tamaricihabitans</taxon>
    </lineage>
</organism>
<dbReference type="InterPro" id="IPR050266">
    <property type="entry name" value="AB_hydrolase_sf"/>
</dbReference>
<comment type="caution">
    <text evidence="3">The sequence shown here is derived from an EMBL/GenBank/DDBJ whole genome shotgun (WGS) entry which is preliminary data.</text>
</comment>
<evidence type="ECO:0000313" key="4">
    <source>
        <dbReference type="Proteomes" id="UP000294911"/>
    </source>
</evidence>
<dbReference type="AlphaFoldDB" id="A0A4R2RC93"/>
<name>A0A4R2RC93_9PSEU</name>
<dbReference type="Proteomes" id="UP000294911">
    <property type="component" value="Unassembled WGS sequence"/>
</dbReference>
<protein>
    <submittedName>
        <fullName evidence="3">Pimeloyl-ACP methyl ester carboxylesterase</fullName>
    </submittedName>
</protein>
<dbReference type="GO" id="GO:0016787">
    <property type="term" value="F:hydrolase activity"/>
    <property type="evidence" value="ECO:0007669"/>
    <property type="project" value="UniProtKB-KW"/>
</dbReference>
<evidence type="ECO:0000256" key="1">
    <source>
        <dbReference type="ARBA" id="ARBA00022801"/>
    </source>
</evidence>
<feature type="domain" description="AB hydrolase-1" evidence="2">
    <location>
        <begin position="36"/>
        <end position="240"/>
    </location>
</feature>
<dbReference type="PANTHER" id="PTHR43798:SF31">
    <property type="entry name" value="AB HYDROLASE SUPERFAMILY PROTEIN YCLE"/>
    <property type="match status" value="1"/>
</dbReference>
<keyword evidence="4" id="KW-1185">Reference proteome</keyword>
<dbReference type="RefSeq" id="WP_243658747.1">
    <property type="nucleotide sequence ID" value="NZ_SLXQ01000001.1"/>
</dbReference>